<dbReference type="Pfam" id="PF01569">
    <property type="entry name" value="PAP2"/>
    <property type="match status" value="1"/>
</dbReference>
<keyword evidence="1" id="KW-0472">Membrane</keyword>
<dbReference type="PANTHER" id="PTHR14969:SF13">
    <property type="entry name" value="AT30094P"/>
    <property type="match status" value="1"/>
</dbReference>
<dbReference type="InterPro" id="IPR036938">
    <property type="entry name" value="PAP2/HPO_sf"/>
</dbReference>
<evidence type="ECO:0000313" key="4">
    <source>
        <dbReference type="Proteomes" id="UP000602076"/>
    </source>
</evidence>
<evidence type="ECO:0000259" key="2">
    <source>
        <dbReference type="SMART" id="SM00014"/>
    </source>
</evidence>
<gene>
    <name evidence="3" type="ORF">IEO70_15775</name>
</gene>
<organism evidence="3 4">
    <name type="scientific">Peribacillus faecalis</name>
    <dbReference type="NCBI Taxonomy" id="2772559"/>
    <lineage>
        <taxon>Bacteria</taxon>
        <taxon>Bacillati</taxon>
        <taxon>Bacillota</taxon>
        <taxon>Bacilli</taxon>
        <taxon>Bacillales</taxon>
        <taxon>Bacillaceae</taxon>
        <taxon>Peribacillus</taxon>
    </lineage>
</organism>
<protein>
    <submittedName>
        <fullName evidence="3">Phosphatase PAP2 family protein</fullName>
    </submittedName>
</protein>
<dbReference type="RefSeq" id="WP_190999333.1">
    <property type="nucleotide sequence ID" value="NZ_JACXSI010000045.1"/>
</dbReference>
<comment type="caution">
    <text evidence="3">The sequence shown here is derived from an EMBL/GenBank/DDBJ whole genome shotgun (WGS) entry which is preliminary data.</text>
</comment>
<dbReference type="InterPro" id="IPR000326">
    <property type="entry name" value="PAP2/HPO"/>
</dbReference>
<feature type="domain" description="Phosphatidic acid phosphatase type 2/haloperoxidase" evidence="2">
    <location>
        <begin position="98"/>
        <end position="210"/>
    </location>
</feature>
<evidence type="ECO:0000313" key="3">
    <source>
        <dbReference type="EMBL" id="MBD3109799.1"/>
    </source>
</evidence>
<sequence length="223" mass="25148">MINNQERQISQTNVKYFIYLSILLVLFAFIFVEVAGKLRADDLKVFDHSVIEMIQGNITPHWTAFMKVVTFFGGKVWNVLAIAGSAIILVIFYKKRYALFIVLTCGLGAGFNLLLKDWFERERPNFYRLIVESGYSFPSGHSMGSIILYSALAIVLVKISKKTVLDAFIIACFASLIIAIGISRIYLGVHYPSDVVAGFAAGGFWVCFCTLALNYYEYRMANR</sequence>
<dbReference type="Gene3D" id="1.20.144.10">
    <property type="entry name" value="Phosphatidic acid phosphatase type 2/haloperoxidase"/>
    <property type="match status" value="2"/>
</dbReference>
<dbReference type="AlphaFoldDB" id="A0A927D2E2"/>
<dbReference type="SMART" id="SM00014">
    <property type="entry name" value="acidPPc"/>
    <property type="match status" value="1"/>
</dbReference>
<dbReference type="EMBL" id="JACXSI010000045">
    <property type="protein sequence ID" value="MBD3109799.1"/>
    <property type="molecule type" value="Genomic_DNA"/>
</dbReference>
<evidence type="ECO:0000256" key="1">
    <source>
        <dbReference type="SAM" id="Phobius"/>
    </source>
</evidence>
<reference evidence="3" key="1">
    <citation type="submission" date="2020-09" db="EMBL/GenBank/DDBJ databases">
        <title>Bacillus faecalis sp. nov., a moderately halophilic bacterium isolated from cow faeces.</title>
        <authorList>
            <person name="Jiang L."/>
            <person name="Lee J."/>
        </authorList>
    </citation>
    <scope>NUCLEOTIDE SEQUENCE</scope>
    <source>
        <strain evidence="3">AGMB 02131</strain>
    </source>
</reference>
<feature type="transmembrane region" description="Helical" evidence="1">
    <location>
        <begin position="98"/>
        <end position="115"/>
    </location>
</feature>
<feature type="transmembrane region" description="Helical" evidence="1">
    <location>
        <begin position="164"/>
        <end position="189"/>
    </location>
</feature>
<keyword evidence="1" id="KW-1133">Transmembrane helix</keyword>
<proteinExistence type="predicted"/>
<keyword evidence="1" id="KW-0812">Transmembrane</keyword>
<name>A0A927D2E2_9BACI</name>
<feature type="transmembrane region" description="Helical" evidence="1">
    <location>
        <begin position="16"/>
        <end position="36"/>
    </location>
</feature>
<feature type="transmembrane region" description="Helical" evidence="1">
    <location>
        <begin position="76"/>
        <end position="93"/>
    </location>
</feature>
<dbReference type="PANTHER" id="PTHR14969">
    <property type="entry name" value="SPHINGOSINE-1-PHOSPHATE PHOSPHOHYDROLASE"/>
    <property type="match status" value="1"/>
</dbReference>
<accession>A0A927D2E2</accession>
<dbReference type="CDD" id="cd03392">
    <property type="entry name" value="PAP2_like_2"/>
    <property type="match status" value="1"/>
</dbReference>
<feature type="transmembrane region" description="Helical" evidence="1">
    <location>
        <begin position="135"/>
        <end position="157"/>
    </location>
</feature>
<dbReference type="SUPFAM" id="SSF48317">
    <property type="entry name" value="Acid phosphatase/Vanadium-dependent haloperoxidase"/>
    <property type="match status" value="1"/>
</dbReference>
<keyword evidence="4" id="KW-1185">Reference proteome</keyword>
<feature type="transmembrane region" description="Helical" evidence="1">
    <location>
        <begin position="195"/>
        <end position="216"/>
    </location>
</feature>
<dbReference type="Proteomes" id="UP000602076">
    <property type="component" value="Unassembled WGS sequence"/>
</dbReference>